<protein>
    <submittedName>
        <fullName evidence="2">Uncharacterized protein</fullName>
    </submittedName>
</protein>
<gene>
    <name evidence="2" type="ORF">H5J25_18395</name>
</gene>
<keyword evidence="3" id="KW-1185">Reference proteome</keyword>
<dbReference type="AlphaFoldDB" id="A0A974NUZ9"/>
<feature type="region of interest" description="Disordered" evidence="1">
    <location>
        <begin position="1"/>
        <end position="83"/>
    </location>
</feature>
<dbReference type="EMBL" id="CP061035">
    <property type="protein sequence ID" value="QQV77250.1"/>
    <property type="molecule type" value="Genomic_DNA"/>
</dbReference>
<reference evidence="3" key="1">
    <citation type="submission" date="2020-09" db="EMBL/GenBank/DDBJ databases">
        <title>Sphingomonas sp., a new species isolated from pork steak.</title>
        <authorList>
            <person name="Heidler von Heilborn D."/>
        </authorList>
    </citation>
    <scope>NUCLEOTIDE SEQUENCE [LARGE SCALE GENOMIC DNA]</scope>
</reference>
<organism evidence="2 3">
    <name type="scientific">Sphingomonas aliaeris</name>
    <dbReference type="NCBI Taxonomy" id="2759526"/>
    <lineage>
        <taxon>Bacteria</taxon>
        <taxon>Pseudomonadati</taxon>
        <taxon>Pseudomonadota</taxon>
        <taxon>Alphaproteobacteria</taxon>
        <taxon>Sphingomonadales</taxon>
        <taxon>Sphingomonadaceae</taxon>
        <taxon>Sphingomonas</taxon>
    </lineage>
</organism>
<feature type="compositionally biased region" description="Low complexity" evidence="1">
    <location>
        <begin position="41"/>
        <end position="53"/>
    </location>
</feature>
<evidence type="ECO:0000256" key="1">
    <source>
        <dbReference type="SAM" id="MobiDB-lite"/>
    </source>
</evidence>
<proteinExistence type="predicted"/>
<sequence length="349" mass="37265">MASKPTRNRASAAGRSVPAAPKPARTPHRPAADPAPDPVDDTFTPPLRTVLPSATPPATIPPAPPEPACEPDTPAPGTALDANGFDPGAYDWVPVARARRVDGWGPERQRSFIGHLADTGSVRTAATLAGMSPSSAYRLRRAPEGKAFAAAWDAAIHQAALALVDAAFERAVHGSEEPVFCREGRVIGRRFRQSDAMMMFLLRKHLPDRYGDLHRDRAMPAISATAPVPIAVDDALARLGPVPPADPAATLDPGRLELYIARADNGKLPADLQNADDAPHEGLGPQFEAELELAKRGLTAEQGEDDPDSEEADFDDDDDDGFDLDQWAEILGYYPCVSENEDDEGEGPD</sequence>
<evidence type="ECO:0000313" key="2">
    <source>
        <dbReference type="EMBL" id="QQV77250.1"/>
    </source>
</evidence>
<dbReference type="KEGG" id="sari:H5J25_18395"/>
<evidence type="ECO:0000313" key="3">
    <source>
        <dbReference type="Proteomes" id="UP000595894"/>
    </source>
</evidence>
<name>A0A974NUZ9_9SPHN</name>
<dbReference type="Proteomes" id="UP000595894">
    <property type="component" value="Chromosome"/>
</dbReference>
<feature type="compositionally biased region" description="Pro residues" evidence="1">
    <location>
        <begin position="54"/>
        <end position="68"/>
    </location>
</feature>
<feature type="region of interest" description="Disordered" evidence="1">
    <location>
        <begin position="296"/>
        <end position="324"/>
    </location>
</feature>
<dbReference type="RefSeq" id="WP_202093579.1">
    <property type="nucleotide sequence ID" value="NZ_CP061035.1"/>
</dbReference>
<feature type="compositionally biased region" description="Acidic residues" evidence="1">
    <location>
        <begin position="302"/>
        <end position="323"/>
    </location>
</feature>
<accession>A0A974NUZ9</accession>